<gene>
    <name evidence="1" type="ORF">QIE55_32035</name>
</gene>
<evidence type="ECO:0000313" key="2">
    <source>
        <dbReference type="Proteomes" id="UP001230933"/>
    </source>
</evidence>
<sequence>MNYWWPEDNRWCAATGYDEVETIIAAASLELLREIDEGPRLETIILKS</sequence>
<proteinExistence type="predicted"/>
<evidence type="ECO:0008006" key="3">
    <source>
        <dbReference type="Google" id="ProtNLM"/>
    </source>
</evidence>
<evidence type="ECO:0000313" key="1">
    <source>
        <dbReference type="EMBL" id="WMN02131.1"/>
    </source>
</evidence>
<dbReference type="AlphaFoldDB" id="A0AAX3ZZK0"/>
<name>A0AAX3ZZK0_RHOER</name>
<accession>A0AAX3ZZK0</accession>
<dbReference type="EMBL" id="CP124545">
    <property type="protein sequence ID" value="WMN02131.1"/>
    <property type="molecule type" value="Genomic_DNA"/>
</dbReference>
<protein>
    <recommendedName>
        <fullName evidence="3">DUF1902 domain-containing protein</fullName>
    </recommendedName>
</protein>
<organism evidence="1 2">
    <name type="scientific">Rhodococcus erythropolis</name>
    <name type="common">Arthrobacter picolinophilus</name>
    <dbReference type="NCBI Taxonomy" id="1833"/>
    <lineage>
        <taxon>Bacteria</taxon>
        <taxon>Bacillati</taxon>
        <taxon>Actinomycetota</taxon>
        <taxon>Actinomycetes</taxon>
        <taxon>Mycobacteriales</taxon>
        <taxon>Nocardiaceae</taxon>
        <taxon>Rhodococcus</taxon>
        <taxon>Rhodococcus erythropolis group</taxon>
    </lineage>
</organism>
<dbReference type="RefSeq" id="WP_308372556.1">
    <property type="nucleotide sequence ID" value="NZ_CP124545.1"/>
</dbReference>
<reference evidence="1" key="1">
    <citation type="submission" date="2023-08" db="EMBL/GenBank/DDBJ databases">
        <title>Isolation and Characterization of Rhodococcus erythropolis MGMM8.</title>
        <authorList>
            <person name="Diabankana R.G.C."/>
            <person name="Afordoanyi D.M."/>
            <person name="Validov S.Z."/>
        </authorList>
    </citation>
    <scope>NUCLEOTIDE SEQUENCE</scope>
    <source>
        <strain evidence="1">MGMM8</strain>
    </source>
</reference>
<dbReference type="Proteomes" id="UP001230933">
    <property type="component" value="Chromosome"/>
</dbReference>